<gene>
    <name evidence="2" type="ORF">JKA74_00270</name>
</gene>
<comment type="caution">
    <text evidence="2">The sequence shown here is derived from an EMBL/GenBank/DDBJ whole genome shotgun (WGS) entry which is preliminary data.</text>
</comment>
<organism evidence="2 3">
    <name type="scientific">Marivirga aurantiaca</name>
    <dbReference type="NCBI Taxonomy" id="2802615"/>
    <lineage>
        <taxon>Bacteria</taxon>
        <taxon>Pseudomonadati</taxon>
        <taxon>Bacteroidota</taxon>
        <taxon>Cytophagia</taxon>
        <taxon>Cytophagales</taxon>
        <taxon>Marivirgaceae</taxon>
        <taxon>Marivirga</taxon>
    </lineage>
</organism>
<keyword evidence="1" id="KW-1133">Transmembrane helix</keyword>
<evidence type="ECO:0000313" key="3">
    <source>
        <dbReference type="Proteomes" id="UP000611723"/>
    </source>
</evidence>
<feature type="transmembrane region" description="Helical" evidence="1">
    <location>
        <begin position="15"/>
        <end position="34"/>
    </location>
</feature>
<evidence type="ECO:0000256" key="1">
    <source>
        <dbReference type="SAM" id="Phobius"/>
    </source>
</evidence>
<dbReference type="RefSeq" id="WP_201429140.1">
    <property type="nucleotide sequence ID" value="NZ_JAEQBW010000001.1"/>
</dbReference>
<dbReference type="Proteomes" id="UP000611723">
    <property type="component" value="Unassembled WGS sequence"/>
</dbReference>
<keyword evidence="3" id="KW-1185">Reference proteome</keyword>
<feature type="transmembrane region" description="Helical" evidence="1">
    <location>
        <begin position="40"/>
        <end position="59"/>
    </location>
</feature>
<keyword evidence="1" id="KW-0812">Transmembrane</keyword>
<evidence type="ECO:0000313" key="2">
    <source>
        <dbReference type="EMBL" id="MBK6263450.1"/>
    </source>
</evidence>
<keyword evidence="1" id="KW-0472">Membrane</keyword>
<protein>
    <submittedName>
        <fullName evidence="2">Uncharacterized protein</fullName>
    </submittedName>
</protein>
<dbReference type="AlphaFoldDB" id="A0A934WV46"/>
<accession>A0A934WV46</accession>
<name>A0A934WV46_9BACT</name>
<sequence>MENPYKSSQIKANNIRIWVGAVSLILAWSLFIYKNLLTDLYLILIVSFSLYTLFVYILVPIRKNKKLKDEQNG</sequence>
<dbReference type="EMBL" id="JAEQBW010000001">
    <property type="protein sequence ID" value="MBK6263450.1"/>
    <property type="molecule type" value="Genomic_DNA"/>
</dbReference>
<proteinExistence type="predicted"/>
<reference evidence="2" key="1">
    <citation type="submission" date="2021-01" db="EMBL/GenBank/DDBJ databases">
        <title>Marivirga aurantiaca sp. nov., isolated from intertidal surface sediments.</title>
        <authorList>
            <person name="Zhang M."/>
        </authorList>
    </citation>
    <scope>NUCLEOTIDE SEQUENCE</scope>
    <source>
        <strain evidence="2">S37H4</strain>
    </source>
</reference>